<keyword evidence="1" id="KW-0732">Signal</keyword>
<gene>
    <name evidence="2" type="ORF">CJD36_011885</name>
</gene>
<dbReference type="RefSeq" id="WP_105039393.1">
    <property type="nucleotide sequence ID" value="NZ_PPSL01000003.1"/>
</dbReference>
<dbReference type="InterPro" id="IPR026341">
    <property type="entry name" value="T9SS_type_B"/>
</dbReference>
<evidence type="ECO:0000313" key="2">
    <source>
        <dbReference type="EMBL" id="PQJ10665.1"/>
    </source>
</evidence>
<comment type="caution">
    <text evidence="2">The sequence shown here is derived from an EMBL/GenBank/DDBJ whole genome shotgun (WGS) entry which is preliminary data.</text>
</comment>
<proteinExistence type="predicted"/>
<dbReference type="Pfam" id="PF13585">
    <property type="entry name" value="CHU_C"/>
    <property type="match status" value="1"/>
</dbReference>
<sequence length="1076" mass="113383">MKKHLFIIFLLNILAFTGFSQPLPCPPSNTTSITAMNTGAACSGACTQVYAPYTTSLKSTSSYTLTDIPYLPTAYTGGTPILVGIDDVYSAALPLPFEFCFYGTKYSQCLIGANGQICFDLSLAGAYNPWAITSPIPAGNNTATKNCIMGAYYDLDPSIYGNITYATYGTAPCRTFVVSWANVALFNAGSCPGLAGTQQIVLYESTYAIDIFIQSRPLCTAWNSGFGTVGIEDASGANYNLYPGYNGTPWSATNFACRFTPNGPATWTFTWTDPSGAVVAYGDTAVVCPLVATTYNIRGVASSNCDSIVVNSSTTVLVGPSPAITSVSVVTPSFCGATDGSFALHGLAAGSIDTLFYTYNGVPQPATVTVVPAGGTITVSGLAAGSVTNIYVKVGPCTSNIVTATIPQPLPPTVTVDSAVVKTCVGVPVQLHSYANPALPAGFAYTYSWAPPTDLSATNIANPLVTPAAAGNVTYTVSVNPTPSIAACAGTANVTVHTIGDFVVNNPFNTICLLNPLVGVTANVTGSNEIRYAWTPTAGVVTATSMGPVITPTSEGTYVYTVTGSYANCPDYVHTLTIVVDTPGQGLFVRDTICLGMSDVVDMSSTGGPGYHYLWTSSPAGVTFANDTLPNTPFTPTAVGTYTLSTLVTSPSNASGCGIRDTVILLVLPNVLTISPIDTAICAGQVVQVTGNILYSNIFSYQWLPTTGIASPNVLNVLIATDTSDLYTVTASFHRCPDIYATLNLDVQPNPSVYIGGNRQFCQFDTLHLHASVTPAWYSGYNYLWSPAADLDNTTTANVVFTNDSSTMVYVTVTTSAGCTAKDSAYFTMSPGNFASTIANADFCPHDSRVIPMVPAGYSYAWHPPLYVSDSTSSAPTLSPITTQTYSIVGTSPDGCKDTVYWTATVYPDAVIEVGDSLTLFPGESYHIVPGTNCSSFSWFPYAGLSNPLISDPVATPDVSTMYVVTATTEHNCVTRDTLNIFVAAESLLAMPNAFTPGTGPNNSFKVILKGIASLNYFRVYNRWGNLMFETKNMSEGWDGSYKGEPQDVGVYVYDVQAVSSTGKTFNKRGNVTLLR</sequence>
<dbReference type="Proteomes" id="UP000239872">
    <property type="component" value="Unassembled WGS sequence"/>
</dbReference>
<keyword evidence="3" id="KW-1185">Reference proteome</keyword>
<evidence type="ECO:0000256" key="1">
    <source>
        <dbReference type="SAM" id="SignalP"/>
    </source>
</evidence>
<evidence type="ECO:0000313" key="3">
    <source>
        <dbReference type="Proteomes" id="UP000239872"/>
    </source>
</evidence>
<accession>A0A2S7SVN7</accession>
<dbReference type="OrthoDB" id="602611at2"/>
<dbReference type="AlphaFoldDB" id="A0A2S7SVN7"/>
<feature type="signal peptide" evidence="1">
    <location>
        <begin position="1"/>
        <end position="20"/>
    </location>
</feature>
<dbReference type="EMBL" id="PPSL01000003">
    <property type="protein sequence ID" value="PQJ10665.1"/>
    <property type="molecule type" value="Genomic_DNA"/>
</dbReference>
<evidence type="ECO:0008006" key="4">
    <source>
        <dbReference type="Google" id="ProtNLM"/>
    </source>
</evidence>
<feature type="chain" id="PRO_5015671490" description="Ig-like domain-containing protein" evidence="1">
    <location>
        <begin position="21"/>
        <end position="1076"/>
    </location>
</feature>
<name>A0A2S7SVN7_9BACT</name>
<protein>
    <recommendedName>
        <fullName evidence="4">Ig-like domain-containing protein</fullName>
    </recommendedName>
</protein>
<reference evidence="2 3" key="1">
    <citation type="submission" date="2018-01" db="EMBL/GenBank/DDBJ databases">
        <title>A novel member of the phylum Bacteroidetes isolated from glacier ice.</title>
        <authorList>
            <person name="Liu Q."/>
            <person name="Xin Y.-H."/>
        </authorList>
    </citation>
    <scope>NUCLEOTIDE SEQUENCE [LARGE SCALE GENOMIC DNA]</scope>
    <source>
        <strain evidence="2 3">RB1R16</strain>
    </source>
</reference>
<organism evidence="2 3">
    <name type="scientific">Flavipsychrobacter stenotrophus</name>
    <dbReference type="NCBI Taxonomy" id="2077091"/>
    <lineage>
        <taxon>Bacteria</taxon>
        <taxon>Pseudomonadati</taxon>
        <taxon>Bacteroidota</taxon>
        <taxon>Chitinophagia</taxon>
        <taxon>Chitinophagales</taxon>
        <taxon>Chitinophagaceae</taxon>
        <taxon>Flavipsychrobacter</taxon>
    </lineage>
</organism>
<dbReference type="NCBIfam" id="TIGR04131">
    <property type="entry name" value="Bac_Flav_CTERM"/>
    <property type="match status" value="1"/>
</dbReference>